<evidence type="ECO:0000313" key="5">
    <source>
        <dbReference type="EMBL" id="KAF8442236.1"/>
    </source>
</evidence>
<evidence type="ECO:0000313" key="4">
    <source>
        <dbReference type="EMBL" id="KAF8436063.1"/>
    </source>
</evidence>
<evidence type="ECO:0000313" key="3">
    <source>
        <dbReference type="EMBL" id="KAF8415339.1"/>
    </source>
</evidence>
<evidence type="ECO:0008006" key="8">
    <source>
        <dbReference type="Google" id="ProtNLM"/>
    </source>
</evidence>
<feature type="chain" id="PRO_5042441165" description="Secreted protein" evidence="1">
    <location>
        <begin position="28"/>
        <end position="110"/>
    </location>
</feature>
<protein>
    <recommendedName>
        <fullName evidence="8">Secreted protein</fullName>
    </recommendedName>
</protein>
<organism evidence="5 7">
    <name type="scientific">Boletus edulis BED1</name>
    <dbReference type="NCBI Taxonomy" id="1328754"/>
    <lineage>
        <taxon>Eukaryota</taxon>
        <taxon>Fungi</taxon>
        <taxon>Dikarya</taxon>
        <taxon>Basidiomycota</taxon>
        <taxon>Agaricomycotina</taxon>
        <taxon>Agaricomycetes</taxon>
        <taxon>Agaricomycetidae</taxon>
        <taxon>Boletales</taxon>
        <taxon>Boletineae</taxon>
        <taxon>Boletaceae</taxon>
        <taxon>Boletoideae</taxon>
        <taxon>Boletus</taxon>
    </lineage>
</organism>
<comment type="caution">
    <text evidence="5">The sequence shown here is derived from an EMBL/GenBank/DDBJ whole genome shotgun (WGS) entry which is preliminary data.</text>
</comment>
<evidence type="ECO:0000313" key="6">
    <source>
        <dbReference type="EMBL" id="KAF8447765.1"/>
    </source>
</evidence>
<name>A0AAD4BX17_BOLED</name>
<evidence type="ECO:0000256" key="1">
    <source>
        <dbReference type="SAM" id="SignalP"/>
    </source>
</evidence>
<evidence type="ECO:0000313" key="2">
    <source>
        <dbReference type="EMBL" id="KAF8414840.1"/>
    </source>
</evidence>
<keyword evidence="7" id="KW-1185">Reference proteome</keyword>
<gene>
    <name evidence="6" type="ORF">L210DRAFT_3527132</name>
    <name evidence="5" type="ORF">L210DRAFT_3536111</name>
    <name evidence="4" type="ORF">L210DRAFT_3550121</name>
    <name evidence="3" type="ORF">L210DRAFT_3586782</name>
    <name evidence="2" type="ORF">L210DRAFT_3589908</name>
</gene>
<dbReference type="Proteomes" id="UP001194468">
    <property type="component" value="Unassembled WGS sequence"/>
</dbReference>
<reference evidence="5" key="1">
    <citation type="submission" date="2019-10" db="EMBL/GenBank/DDBJ databases">
        <authorList>
            <consortium name="DOE Joint Genome Institute"/>
            <person name="Kuo A."/>
            <person name="Miyauchi S."/>
            <person name="Kiss E."/>
            <person name="Drula E."/>
            <person name="Kohler A."/>
            <person name="Sanchez-Garcia M."/>
            <person name="Andreopoulos B."/>
            <person name="Barry K.W."/>
            <person name="Bonito G."/>
            <person name="Buee M."/>
            <person name="Carver A."/>
            <person name="Chen C."/>
            <person name="Cichocki N."/>
            <person name="Clum A."/>
            <person name="Culley D."/>
            <person name="Crous P.W."/>
            <person name="Fauchery L."/>
            <person name="Girlanda M."/>
            <person name="Hayes R."/>
            <person name="Keri Z."/>
            <person name="LaButti K."/>
            <person name="Lipzen A."/>
            <person name="Lombard V."/>
            <person name="Magnuson J."/>
            <person name="Maillard F."/>
            <person name="Morin E."/>
            <person name="Murat C."/>
            <person name="Nolan M."/>
            <person name="Ohm R."/>
            <person name="Pangilinan J."/>
            <person name="Pereira M."/>
            <person name="Perotto S."/>
            <person name="Peter M."/>
            <person name="Riley R."/>
            <person name="Sitrit Y."/>
            <person name="Stielow B."/>
            <person name="Szollosi G."/>
            <person name="Zifcakova L."/>
            <person name="Stursova M."/>
            <person name="Spatafora J.W."/>
            <person name="Tedersoo L."/>
            <person name="Vaario L.-M."/>
            <person name="Yamada A."/>
            <person name="Yan M."/>
            <person name="Wang P."/>
            <person name="Xu J."/>
            <person name="Bruns T."/>
            <person name="Baldrian P."/>
            <person name="Vilgalys R."/>
            <person name="Henrissat B."/>
            <person name="Grigoriev I.V."/>
            <person name="Hibbett D."/>
            <person name="Nagy L.G."/>
            <person name="Martin F.M."/>
        </authorList>
    </citation>
    <scope>NUCLEOTIDE SEQUENCE</scope>
    <source>
        <strain evidence="5">BED1</strain>
    </source>
</reference>
<dbReference type="EMBL" id="WHUW01000023">
    <property type="protein sequence ID" value="KAF8436063.1"/>
    <property type="molecule type" value="Genomic_DNA"/>
</dbReference>
<dbReference type="EMBL" id="WHUW01000009">
    <property type="protein sequence ID" value="KAF8442236.1"/>
    <property type="molecule type" value="Genomic_DNA"/>
</dbReference>
<dbReference type="EMBL" id="WHUW01000416">
    <property type="protein sequence ID" value="KAF8414840.1"/>
    <property type="molecule type" value="Genomic_DNA"/>
</dbReference>
<dbReference type="AlphaFoldDB" id="A0AAD4BX17"/>
<keyword evidence="1" id="KW-0732">Signal</keyword>
<sequence length="110" mass="12103">MRSPQYSYPSCATFNVLLALLNGVARLAQTRCQRCLPRHAVRCRAVLIAPIQKPTLRMAMGAEPFAANILCSTDTHRRKGLVVSVQARRCVMGAEHGCKRGTLSFFSLGQ</sequence>
<dbReference type="EMBL" id="WHUW01000340">
    <property type="protein sequence ID" value="KAF8415339.1"/>
    <property type="molecule type" value="Genomic_DNA"/>
</dbReference>
<dbReference type="EMBL" id="WHUW01000004">
    <property type="protein sequence ID" value="KAF8447765.1"/>
    <property type="molecule type" value="Genomic_DNA"/>
</dbReference>
<reference evidence="5" key="2">
    <citation type="journal article" date="2020" name="Nat. Commun.">
        <title>Large-scale genome sequencing of mycorrhizal fungi provides insights into the early evolution of symbiotic traits.</title>
        <authorList>
            <person name="Miyauchi S."/>
            <person name="Kiss E."/>
            <person name="Kuo A."/>
            <person name="Drula E."/>
            <person name="Kohler A."/>
            <person name="Sanchez-Garcia M."/>
            <person name="Morin E."/>
            <person name="Andreopoulos B."/>
            <person name="Barry K.W."/>
            <person name="Bonito G."/>
            <person name="Buee M."/>
            <person name="Carver A."/>
            <person name="Chen C."/>
            <person name="Cichocki N."/>
            <person name="Clum A."/>
            <person name="Culley D."/>
            <person name="Crous P.W."/>
            <person name="Fauchery L."/>
            <person name="Girlanda M."/>
            <person name="Hayes R.D."/>
            <person name="Keri Z."/>
            <person name="LaButti K."/>
            <person name="Lipzen A."/>
            <person name="Lombard V."/>
            <person name="Magnuson J."/>
            <person name="Maillard F."/>
            <person name="Murat C."/>
            <person name="Nolan M."/>
            <person name="Ohm R.A."/>
            <person name="Pangilinan J."/>
            <person name="Pereira M.F."/>
            <person name="Perotto S."/>
            <person name="Peter M."/>
            <person name="Pfister S."/>
            <person name="Riley R."/>
            <person name="Sitrit Y."/>
            <person name="Stielow J.B."/>
            <person name="Szollosi G."/>
            <person name="Zifcakova L."/>
            <person name="Stursova M."/>
            <person name="Spatafora J.W."/>
            <person name="Tedersoo L."/>
            <person name="Vaario L.M."/>
            <person name="Yamada A."/>
            <person name="Yan M."/>
            <person name="Wang P."/>
            <person name="Xu J."/>
            <person name="Bruns T."/>
            <person name="Baldrian P."/>
            <person name="Vilgalys R."/>
            <person name="Dunand C."/>
            <person name="Henrissat B."/>
            <person name="Grigoriev I.V."/>
            <person name="Hibbett D."/>
            <person name="Nagy L.G."/>
            <person name="Martin F.M."/>
        </authorList>
    </citation>
    <scope>NUCLEOTIDE SEQUENCE</scope>
    <source>
        <strain evidence="5">BED1</strain>
    </source>
</reference>
<feature type="signal peptide" evidence="1">
    <location>
        <begin position="1"/>
        <end position="27"/>
    </location>
</feature>
<proteinExistence type="predicted"/>
<evidence type="ECO:0000313" key="7">
    <source>
        <dbReference type="Proteomes" id="UP001194468"/>
    </source>
</evidence>
<accession>A0AAD4BX17</accession>